<proteinExistence type="predicted"/>
<evidence type="ECO:0000313" key="1">
    <source>
        <dbReference type="EMBL" id="WZF87339.1"/>
    </source>
</evidence>
<name>A0ABZ2VYB1_9GAMM</name>
<organism evidence="1 2">
    <name type="scientific">Marinobacter metalliresistant</name>
    <dbReference type="NCBI Taxonomy" id="2961995"/>
    <lineage>
        <taxon>Bacteria</taxon>
        <taxon>Pseudomonadati</taxon>
        <taxon>Pseudomonadota</taxon>
        <taxon>Gammaproteobacteria</taxon>
        <taxon>Pseudomonadales</taxon>
        <taxon>Marinobacteraceae</taxon>
        <taxon>Marinobacter</taxon>
    </lineage>
</organism>
<reference evidence="1 2" key="1">
    <citation type="submission" date="2022-07" db="EMBL/GenBank/DDBJ databases">
        <title>A copper resistant bacterium isolated from sediment samples of deep sea hydrothermal areas.</title>
        <authorList>
            <person name="Zeng X."/>
        </authorList>
    </citation>
    <scope>NUCLEOTIDE SEQUENCE [LARGE SCALE GENOMIC DNA]</scope>
    <source>
        <strain evidence="2">CuT 6</strain>
    </source>
</reference>
<gene>
    <name evidence="1" type="ORF">NLK58_13365</name>
</gene>
<sequence>MITERGFAGDSKPPLSPLDEILQRDLQDVLGAENDQGCLVPIPAPTGIGKTHSIKVAILEELIQSQNLDPNRRRTIYYITNSVDNVRHTYEELLQLIDSQAVDGKPRLSEYEKEQLKQRIVYLTGQDSQLLDVNESVVESVMDRFGLHSDPRIQNCWRSLQKLRQSVAAHPSMRPGVQEVIKEKAAETYRLMLNRIHSILRSEKGIQLSASDYQNLDQLVPGDRLQRKVANVCFMTTRKFLSGYQTLRSRVHPIRELDGAVLIIDEFDRQNEVILQHMAEQTALDLIQVTRTIHANLQQHELERSERYEGIEEIFDDLKQSLKEFADRWHIQFAFNTEGTTLETEKVRLFSDRTITHAHSAEHMLRLRTDSDRRKNFIHSESLPADAMHPEQLSNRLSRFVNEADWQFRRFIWTMRASVWRYLSNNASSHFGDSGSQSSTYQEAVMSILRHFNLQDLSPAVFAAFDAQVSFAGRRSKFLQSPTRMASRTYHDNGLKLTDVRRNEGTSDTVSCFYTGFTITPSGLMARLVESGAKILGISATATSRTVIKNFDLEYMKTRLGSRFIELSPAQTKKISDYYHSRRRYSSCGVSVNSSFLTADRGLVAEELSAQSGKPVRKPAMVLNTWLQLDQDGEYVLNWVSKLLKALEHFMAAQHNRYMLVMLNRTIDSARYPDFVRFLQQFLDDKNLSGKKRVRLFPGMDAQSMKLGEFKEVLTQLSNTDDKVILLSTYASMGEGKNPDYHVVHPNDQDNLIWVGDGPRAEEVKTDIDTLYLEKPSHQWLSDTDDYQINQLLLFHQIMALQESNWIPFREARQWIKSSLLGSRHEQNLSRYHQTGDYIWLVRKIVEQAVGRTARTAFKRPNIELLADGDLREALASDHRPEEGLSIEYVTLVKAAQALGTDIFKDRETTRLHNRAAFYTADTLSLIKELMSGFRGNDPEAAIRDWEALRKQLLTEPTRETAAGTYPRVYIKSPTQDGYLFTGSLETKTEALSSEGELKFFDRADRGRWVSEGESGLPELMRNSEVRKHFEEQGFAKAWQPHPYLMNPAAFFNLYKGALGEEGIKVILRHFGFEVSELPNHVYETFDFLIRSSPDSAWIAVDAKHWRNEGIVENHSRKAAALEQAIGVTRFAYINLFDSTGSELRFLDKELKPTHQAASSVIEIPGAIERSSGTVIEKHLVTLLEWIGSAQ</sequence>
<accession>A0ABZ2VYB1</accession>
<dbReference type="InterPro" id="IPR027417">
    <property type="entry name" value="P-loop_NTPase"/>
</dbReference>
<dbReference type="RefSeq" id="WP_341580975.1">
    <property type="nucleotide sequence ID" value="NZ_CP101118.1"/>
</dbReference>
<evidence type="ECO:0000313" key="2">
    <source>
        <dbReference type="Proteomes" id="UP001475781"/>
    </source>
</evidence>
<protein>
    <recommendedName>
        <fullName evidence="3">Helicase/UvrB N-terminal domain-containing protein</fullName>
    </recommendedName>
</protein>
<evidence type="ECO:0008006" key="3">
    <source>
        <dbReference type="Google" id="ProtNLM"/>
    </source>
</evidence>
<dbReference type="SUPFAM" id="SSF52540">
    <property type="entry name" value="P-loop containing nucleoside triphosphate hydrolases"/>
    <property type="match status" value="1"/>
</dbReference>
<dbReference type="Proteomes" id="UP001475781">
    <property type="component" value="Chromosome"/>
</dbReference>
<dbReference type="EMBL" id="CP101118">
    <property type="protein sequence ID" value="WZF87339.1"/>
    <property type="molecule type" value="Genomic_DNA"/>
</dbReference>
<keyword evidence="2" id="KW-1185">Reference proteome</keyword>